<dbReference type="CDD" id="cd07178">
    <property type="entry name" value="terB_like_YebE"/>
    <property type="match status" value="1"/>
</dbReference>
<dbReference type="SUPFAM" id="SSF158682">
    <property type="entry name" value="TerB-like"/>
    <property type="match status" value="1"/>
</dbReference>
<dbReference type="AlphaFoldDB" id="A0A6S6U5Q9"/>
<evidence type="ECO:0008006" key="3">
    <source>
        <dbReference type="Google" id="ProtNLM"/>
    </source>
</evidence>
<evidence type="ECO:0000256" key="1">
    <source>
        <dbReference type="SAM" id="MobiDB-lite"/>
    </source>
</evidence>
<organism evidence="2">
    <name type="scientific">uncultured Thiotrichaceae bacterium</name>
    <dbReference type="NCBI Taxonomy" id="298394"/>
    <lineage>
        <taxon>Bacteria</taxon>
        <taxon>Pseudomonadati</taxon>
        <taxon>Pseudomonadota</taxon>
        <taxon>Gammaproteobacteria</taxon>
        <taxon>Thiotrichales</taxon>
        <taxon>Thiotrichaceae</taxon>
        <taxon>environmental samples</taxon>
    </lineage>
</organism>
<protein>
    <recommendedName>
        <fullName evidence="3">Tellurite resistance TerB family protein</fullName>
    </recommendedName>
</protein>
<gene>
    <name evidence="2" type="ORF">HELGO_WM22626</name>
</gene>
<evidence type="ECO:0000313" key="2">
    <source>
        <dbReference type="EMBL" id="CAA6824600.1"/>
    </source>
</evidence>
<dbReference type="Pfam" id="PF04391">
    <property type="entry name" value="DUF533"/>
    <property type="match status" value="1"/>
</dbReference>
<feature type="region of interest" description="Disordered" evidence="1">
    <location>
        <begin position="68"/>
        <end position="92"/>
    </location>
</feature>
<reference evidence="2" key="1">
    <citation type="submission" date="2020-01" db="EMBL/GenBank/DDBJ databases">
        <authorList>
            <person name="Meier V. D."/>
            <person name="Meier V D."/>
        </authorList>
    </citation>
    <scope>NUCLEOTIDE SEQUENCE</scope>
    <source>
        <strain evidence="2">HLG_WM_MAG_07</strain>
    </source>
</reference>
<dbReference type="InterPro" id="IPR007486">
    <property type="entry name" value="YebE"/>
</dbReference>
<dbReference type="InterPro" id="IPR029024">
    <property type="entry name" value="TerB-like"/>
</dbReference>
<dbReference type="EMBL" id="CACVAY010000120">
    <property type="protein sequence ID" value="CAA6824600.1"/>
    <property type="molecule type" value="Genomic_DNA"/>
</dbReference>
<proteinExistence type="predicted"/>
<sequence>MVDLNNMLTQLVSSSTAKGFAGGLAGGLASNMLSGKKAKKLSKNALKIGGAAAIGAIAFSAYKRYQTNPEASQANPQPGTLQNPANHSVTTGQTTGNEKLISNTDFIQPTNDTALLPDMDNSQADNDLPLVLIRAMIAASRADGSMDSTESHKIFESIQALDLDQDSKNVLLDEMNHPIDMDYLINQAQTQEKAAEIYAASLLAIDVDSHAEESYLQMLAARLKLPAELTAEITQQIKMQNPVQAT</sequence>
<accession>A0A6S6U5Q9</accession>
<name>A0A6S6U5Q9_9GAMM</name>